<dbReference type="InterPro" id="IPR045864">
    <property type="entry name" value="aa-tRNA-synth_II/BPL/LPL"/>
</dbReference>
<keyword evidence="4" id="KW-0648">Protein biosynthesis</keyword>
<evidence type="ECO:0000256" key="2">
    <source>
        <dbReference type="ARBA" id="ARBA00022741"/>
    </source>
</evidence>
<keyword evidence="3" id="KW-0067">ATP-binding</keyword>
<feature type="domain" description="OB" evidence="7">
    <location>
        <begin position="22"/>
        <end position="99"/>
    </location>
</feature>
<evidence type="ECO:0000256" key="4">
    <source>
        <dbReference type="ARBA" id="ARBA00022917"/>
    </source>
</evidence>
<keyword evidence="1" id="KW-0436">Ligase</keyword>
<dbReference type="SUPFAM" id="SSF50249">
    <property type="entry name" value="Nucleic acid-binding proteins"/>
    <property type="match status" value="1"/>
</dbReference>
<evidence type="ECO:0000256" key="1">
    <source>
        <dbReference type="ARBA" id="ARBA00022598"/>
    </source>
</evidence>
<gene>
    <name evidence="8" type="ORF">OBE_15573</name>
</gene>
<reference evidence="8" key="1">
    <citation type="journal article" date="2013" name="Environ. Microbiol.">
        <title>Microbiota from the distal guts of lean and obese adolescents exhibit partial functional redundancy besides clear differences in community structure.</title>
        <authorList>
            <person name="Ferrer M."/>
            <person name="Ruiz A."/>
            <person name="Lanza F."/>
            <person name="Haange S.B."/>
            <person name="Oberbach A."/>
            <person name="Till H."/>
            <person name="Bargiela R."/>
            <person name="Campoy C."/>
            <person name="Segura M.T."/>
            <person name="Richter M."/>
            <person name="von Bergen M."/>
            <person name="Seifert J."/>
            <person name="Suarez A."/>
        </authorList>
    </citation>
    <scope>NUCLEOTIDE SEQUENCE</scope>
</reference>
<dbReference type="GO" id="GO:0005524">
    <property type="term" value="F:ATP binding"/>
    <property type="evidence" value="ECO:0007669"/>
    <property type="project" value="UniProtKB-KW"/>
</dbReference>
<dbReference type="GO" id="GO:0004812">
    <property type="term" value="F:aminoacyl-tRNA ligase activity"/>
    <property type="evidence" value="ECO:0007669"/>
    <property type="project" value="UniProtKB-KW"/>
</dbReference>
<dbReference type="SUPFAM" id="SSF55681">
    <property type="entry name" value="Class II aaRS and biotin synthetases"/>
    <property type="match status" value="1"/>
</dbReference>
<name>K1S1V4_9ZZZZ</name>
<dbReference type="GO" id="GO:0003676">
    <property type="term" value="F:nucleic acid binding"/>
    <property type="evidence" value="ECO:0007669"/>
    <property type="project" value="InterPro"/>
</dbReference>
<dbReference type="PANTHER" id="PTHR22594:SF34">
    <property type="entry name" value="ASPARAGINE--TRNA LIGASE, MITOCHONDRIAL-RELATED"/>
    <property type="match status" value="1"/>
</dbReference>
<accession>K1S1V4</accession>
<dbReference type="PANTHER" id="PTHR22594">
    <property type="entry name" value="ASPARTYL/LYSYL-TRNA SYNTHETASE"/>
    <property type="match status" value="1"/>
</dbReference>
<dbReference type="Pfam" id="PF00152">
    <property type="entry name" value="tRNA-synt_2"/>
    <property type="match status" value="1"/>
</dbReference>
<keyword evidence="5 8" id="KW-0030">Aminoacyl-tRNA synthetase</keyword>
<dbReference type="Gene3D" id="3.30.930.10">
    <property type="entry name" value="Bira Bifunctional Protein, Domain 2"/>
    <property type="match status" value="1"/>
</dbReference>
<feature type="non-terminal residue" evidence="8">
    <location>
        <position position="173"/>
    </location>
</feature>
<sequence>MKRQHIAGIYASPETFGGQTMTVCGWARTIRDMKNFGFIELNDGSCFKSLQVVLERGKLENYDEIARQNVGAAFIVHGELVLTPDAKQPFELKADSVTVEGVSAPDYPLQKKRHSVEFLRTIQHLRPRTNLFSATFRVRSVAAQAVHTFFQDRGFVYVQTPIITGSDCEGAGE</sequence>
<feature type="domain" description="Aminoacyl-tRNA synthetase class II (D/K/N)" evidence="6">
    <location>
        <begin position="121"/>
        <end position="171"/>
    </location>
</feature>
<evidence type="ECO:0000256" key="3">
    <source>
        <dbReference type="ARBA" id="ARBA00022840"/>
    </source>
</evidence>
<dbReference type="InterPro" id="IPR004365">
    <property type="entry name" value="NA-bd_OB_tRNA"/>
</dbReference>
<dbReference type="AlphaFoldDB" id="K1S1V4"/>
<dbReference type="InterPro" id="IPR012340">
    <property type="entry name" value="NA-bd_OB-fold"/>
</dbReference>
<keyword evidence="2" id="KW-0547">Nucleotide-binding</keyword>
<evidence type="ECO:0000259" key="7">
    <source>
        <dbReference type="Pfam" id="PF01336"/>
    </source>
</evidence>
<evidence type="ECO:0000259" key="6">
    <source>
        <dbReference type="Pfam" id="PF00152"/>
    </source>
</evidence>
<dbReference type="Gene3D" id="2.40.50.140">
    <property type="entry name" value="Nucleic acid-binding proteins"/>
    <property type="match status" value="1"/>
</dbReference>
<dbReference type="InterPro" id="IPR004364">
    <property type="entry name" value="Aa-tRNA-synt_II"/>
</dbReference>
<protein>
    <submittedName>
        <fullName evidence="8">Asparaginyl-tRNA synthetase</fullName>
    </submittedName>
</protein>
<proteinExistence type="predicted"/>
<dbReference type="EMBL" id="AJWZ01010707">
    <property type="protein sequence ID" value="EKC47690.1"/>
    <property type="molecule type" value="Genomic_DNA"/>
</dbReference>
<dbReference type="CDD" id="cd04318">
    <property type="entry name" value="EcAsnRS_like_N"/>
    <property type="match status" value="1"/>
</dbReference>
<evidence type="ECO:0000313" key="8">
    <source>
        <dbReference type="EMBL" id="EKC47690.1"/>
    </source>
</evidence>
<dbReference type="GO" id="GO:0006421">
    <property type="term" value="P:asparaginyl-tRNA aminoacylation"/>
    <property type="evidence" value="ECO:0007669"/>
    <property type="project" value="TreeGrafter"/>
</dbReference>
<comment type="caution">
    <text evidence="8">The sequence shown here is derived from an EMBL/GenBank/DDBJ whole genome shotgun (WGS) entry which is preliminary data.</text>
</comment>
<organism evidence="8">
    <name type="scientific">human gut metagenome</name>
    <dbReference type="NCBI Taxonomy" id="408170"/>
    <lineage>
        <taxon>unclassified sequences</taxon>
        <taxon>metagenomes</taxon>
        <taxon>organismal metagenomes</taxon>
    </lineage>
</organism>
<dbReference type="Pfam" id="PF01336">
    <property type="entry name" value="tRNA_anti-codon"/>
    <property type="match status" value="1"/>
</dbReference>
<evidence type="ECO:0000256" key="5">
    <source>
        <dbReference type="ARBA" id="ARBA00023146"/>
    </source>
</evidence>